<dbReference type="CDD" id="cd17541">
    <property type="entry name" value="REC_CheB-like"/>
    <property type="match status" value="1"/>
</dbReference>
<sequence>MKIAIANDLKLACELLNNLIQKKTRHKVIWTACDGEDAIEKCSQNKPDILLMDLLMPKLNGAEATREIMGKAPCAILIVTANVAGNVSLVFEAMGAGALDVVKTPSFDINTCEVETQDLLKKIEIMASLIESGSSKEIPYVLPADPSFAGHTVPPLLLIGASTGGPVAIRKILSSQGTDFPYATVILQHVDHEFAKGLVSWLQEKSSVRVSLVEGETELKAGEAYVAGKNAHLVLNPRMRLNYLPEGSLDTLLNKPSIDVFFNSVARVSGLKGIACLLTGMGSDGAQGLLNLKNAGFDTIIEDWSTAVVYGMPRAAKELDAAKYCLPIDLIGVKIRELIATKNSPAAVRS</sequence>
<proteinExistence type="predicted"/>
<name>A0A0H5DQL7_9BACT</name>
<dbReference type="Pfam" id="PF01339">
    <property type="entry name" value="CheB_methylest"/>
    <property type="match status" value="1"/>
</dbReference>
<dbReference type="EC" id="3.1.1.61" evidence="4"/>
<evidence type="ECO:0000256" key="6">
    <source>
        <dbReference type="PROSITE-ProRule" id="PRU00050"/>
    </source>
</evidence>
<feature type="domain" description="CheB-type methylesterase" evidence="9">
    <location>
        <begin position="150"/>
        <end position="342"/>
    </location>
</feature>
<evidence type="ECO:0000256" key="3">
    <source>
        <dbReference type="ARBA" id="ARBA00022801"/>
    </source>
</evidence>
<comment type="catalytic activity">
    <reaction evidence="5">
        <text>[protein]-L-glutamate 5-O-methyl ester + H2O = L-glutamyl-[protein] + methanol + H(+)</text>
        <dbReference type="Rhea" id="RHEA:23236"/>
        <dbReference type="Rhea" id="RHEA-COMP:10208"/>
        <dbReference type="Rhea" id="RHEA-COMP:10311"/>
        <dbReference type="ChEBI" id="CHEBI:15377"/>
        <dbReference type="ChEBI" id="CHEBI:15378"/>
        <dbReference type="ChEBI" id="CHEBI:17790"/>
        <dbReference type="ChEBI" id="CHEBI:29973"/>
        <dbReference type="ChEBI" id="CHEBI:82795"/>
        <dbReference type="EC" id="3.1.1.61"/>
    </reaction>
</comment>
<dbReference type="NCBIfam" id="NF009206">
    <property type="entry name" value="PRK12555.1"/>
    <property type="match status" value="1"/>
</dbReference>
<dbReference type="SUPFAM" id="SSF52172">
    <property type="entry name" value="CheY-like"/>
    <property type="match status" value="1"/>
</dbReference>
<dbReference type="PROSITE" id="PS50122">
    <property type="entry name" value="CHEB"/>
    <property type="match status" value="1"/>
</dbReference>
<dbReference type="GO" id="GO:0008984">
    <property type="term" value="F:protein-glutamate methylesterase activity"/>
    <property type="evidence" value="ECO:0007669"/>
    <property type="project" value="UniProtKB-EC"/>
</dbReference>
<dbReference type="Pfam" id="PF00072">
    <property type="entry name" value="Response_reg"/>
    <property type="match status" value="1"/>
</dbReference>
<dbReference type="RefSeq" id="WP_098038243.1">
    <property type="nucleotide sequence ID" value="NZ_CWGJ01000012.1"/>
</dbReference>
<dbReference type="InterPro" id="IPR011006">
    <property type="entry name" value="CheY-like_superfamily"/>
</dbReference>
<evidence type="ECO:0000313" key="11">
    <source>
        <dbReference type="Proteomes" id="UP000220251"/>
    </source>
</evidence>
<feature type="active site" evidence="6">
    <location>
        <position position="189"/>
    </location>
</feature>
<dbReference type="EMBL" id="CWGJ01000012">
    <property type="protein sequence ID" value="CRX38383.1"/>
    <property type="molecule type" value="Genomic_DNA"/>
</dbReference>
<dbReference type="PROSITE" id="PS50110">
    <property type="entry name" value="RESPONSE_REGULATORY"/>
    <property type="match status" value="1"/>
</dbReference>
<dbReference type="InterPro" id="IPR000673">
    <property type="entry name" value="Sig_transdc_resp-reg_Me-estase"/>
</dbReference>
<evidence type="ECO:0000259" key="8">
    <source>
        <dbReference type="PROSITE" id="PS50110"/>
    </source>
</evidence>
<dbReference type="InterPro" id="IPR008248">
    <property type="entry name" value="CheB-like"/>
</dbReference>
<evidence type="ECO:0000256" key="2">
    <source>
        <dbReference type="ARBA" id="ARBA00022500"/>
    </source>
</evidence>
<keyword evidence="2 6" id="KW-0145">Chemotaxis</keyword>
<dbReference type="GO" id="GO:0005737">
    <property type="term" value="C:cytoplasm"/>
    <property type="evidence" value="ECO:0007669"/>
    <property type="project" value="InterPro"/>
</dbReference>
<organism evidence="10 11">
    <name type="scientific">Estrella lausannensis</name>
    <dbReference type="NCBI Taxonomy" id="483423"/>
    <lineage>
        <taxon>Bacteria</taxon>
        <taxon>Pseudomonadati</taxon>
        <taxon>Chlamydiota</taxon>
        <taxon>Chlamydiia</taxon>
        <taxon>Parachlamydiales</taxon>
        <taxon>Candidatus Criblamydiaceae</taxon>
        <taxon>Estrella</taxon>
    </lineage>
</organism>
<dbReference type="GO" id="GO:0000156">
    <property type="term" value="F:phosphorelay response regulator activity"/>
    <property type="evidence" value="ECO:0007669"/>
    <property type="project" value="InterPro"/>
</dbReference>
<feature type="domain" description="Response regulatory" evidence="8">
    <location>
        <begin position="2"/>
        <end position="119"/>
    </location>
</feature>
<keyword evidence="3 6" id="KW-0378">Hydrolase</keyword>
<feature type="modified residue" description="4-aspartylphosphate" evidence="7">
    <location>
        <position position="53"/>
    </location>
</feature>
<evidence type="ECO:0000259" key="9">
    <source>
        <dbReference type="PROSITE" id="PS50122"/>
    </source>
</evidence>
<evidence type="ECO:0000256" key="4">
    <source>
        <dbReference type="ARBA" id="ARBA00039140"/>
    </source>
</evidence>
<protein>
    <recommendedName>
        <fullName evidence="4">protein-glutamate methylesterase</fullName>
        <ecNumber evidence="4">3.1.1.61</ecNumber>
    </recommendedName>
</protein>
<dbReference type="PIRSF" id="PIRSF000876">
    <property type="entry name" value="RR_chemtxs_CheB"/>
    <property type="match status" value="1"/>
</dbReference>
<dbReference type="Proteomes" id="UP000220251">
    <property type="component" value="Unassembled WGS sequence"/>
</dbReference>
<dbReference type="AlphaFoldDB" id="A0A0H5DQL7"/>
<dbReference type="PANTHER" id="PTHR42872">
    <property type="entry name" value="PROTEIN-GLUTAMATE METHYLESTERASE/PROTEIN-GLUTAMINE GLUTAMINASE"/>
    <property type="match status" value="1"/>
</dbReference>
<dbReference type="InterPro" id="IPR035909">
    <property type="entry name" value="CheB_C"/>
</dbReference>
<dbReference type="Gene3D" id="3.40.50.2300">
    <property type="match status" value="1"/>
</dbReference>
<dbReference type="InterPro" id="IPR001789">
    <property type="entry name" value="Sig_transdc_resp-reg_receiver"/>
</dbReference>
<reference evidence="11" key="1">
    <citation type="submission" date="2015-06" db="EMBL/GenBank/DDBJ databases">
        <authorList>
            <person name="Bertelli C."/>
        </authorList>
    </citation>
    <scope>NUCLEOTIDE SEQUENCE [LARGE SCALE GENOMIC DNA]</scope>
    <source>
        <strain evidence="11">CRIB-30</strain>
    </source>
</reference>
<keyword evidence="7" id="KW-0597">Phosphoprotein</keyword>
<dbReference type="GO" id="GO:0006935">
    <property type="term" value="P:chemotaxis"/>
    <property type="evidence" value="ECO:0007669"/>
    <property type="project" value="UniProtKB-UniRule"/>
</dbReference>
<keyword evidence="11" id="KW-1185">Reference proteome</keyword>
<dbReference type="SUPFAM" id="SSF52738">
    <property type="entry name" value="Methylesterase CheB, C-terminal domain"/>
    <property type="match status" value="1"/>
</dbReference>
<gene>
    <name evidence="10" type="primary">cheb1</name>
    <name evidence="10" type="ORF">ELAC_1038</name>
</gene>
<feature type="active site" evidence="6">
    <location>
        <position position="284"/>
    </location>
</feature>
<dbReference type="Gene3D" id="3.40.50.180">
    <property type="entry name" value="Methylesterase CheB, C-terminal domain"/>
    <property type="match status" value="1"/>
</dbReference>
<feature type="active site" evidence="6">
    <location>
        <position position="162"/>
    </location>
</feature>
<evidence type="ECO:0000256" key="1">
    <source>
        <dbReference type="ARBA" id="ARBA00022490"/>
    </source>
</evidence>
<dbReference type="SMART" id="SM00448">
    <property type="entry name" value="REC"/>
    <property type="match status" value="1"/>
</dbReference>
<accession>A0A0H5DQL7</accession>
<dbReference type="PANTHER" id="PTHR42872:SF6">
    <property type="entry name" value="PROTEIN-GLUTAMATE METHYLESTERASE_PROTEIN-GLUTAMINE GLUTAMINASE"/>
    <property type="match status" value="1"/>
</dbReference>
<dbReference type="CDD" id="cd16432">
    <property type="entry name" value="CheB_Rec"/>
    <property type="match status" value="1"/>
</dbReference>
<evidence type="ECO:0000313" key="10">
    <source>
        <dbReference type="EMBL" id="CRX38383.1"/>
    </source>
</evidence>
<dbReference type="OrthoDB" id="9793421at2"/>
<keyword evidence="1" id="KW-0963">Cytoplasm</keyword>
<evidence type="ECO:0000256" key="5">
    <source>
        <dbReference type="ARBA" id="ARBA00048267"/>
    </source>
</evidence>
<evidence type="ECO:0000256" key="7">
    <source>
        <dbReference type="PROSITE-ProRule" id="PRU00169"/>
    </source>
</evidence>